<feature type="non-terminal residue" evidence="1">
    <location>
        <position position="1"/>
    </location>
</feature>
<name>A0A6J4KLI5_9BACT</name>
<dbReference type="EMBL" id="CADCTW010000063">
    <property type="protein sequence ID" value="CAA9309395.1"/>
    <property type="molecule type" value="Genomic_DNA"/>
</dbReference>
<dbReference type="AlphaFoldDB" id="A0A6J4KLI5"/>
<organism evidence="1">
    <name type="scientific">uncultured Gemmatimonadota bacterium</name>
    <dbReference type="NCBI Taxonomy" id="203437"/>
    <lineage>
        <taxon>Bacteria</taxon>
        <taxon>Pseudomonadati</taxon>
        <taxon>Gemmatimonadota</taxon>
        <taxon>environmental samples</taxon>
    </lineage>
</organism>
<gene>
    <name evidence="1" type="ORF">AVDCRST_MAG68-1082</name>
</gene>
<reference evidence="1" key="1">
    <citation type="submission" date="2020-02" db="EMBL/GenBank/DDBJ databases">
        <authorList>
            <person name="Meier V. D."/>
        </authorList>
    </citation>
    <scope>NUCLEOTIDE SEQUENCE</scope>
    <source>
        <strain evidence="1">AVDCRST_MAG68</strain>
    </source>
</reference>
<evidence type="ECO:0000313" key="1">
    <source>
        <dbReference type="EMBL" id="CAA9309395.1"/>
    </source>
</evidence>
<protein>
    <submittedName>
        <fullName evidence="1">Uncharacterized protein</fullName>
    </submittedName>
</protein>
<accession>A0A6J4KLI5</accession>
<sequence>FLGHELPGQVMKAGICGHLTAAP</sequence>
<proteinExistence type="predicted"/>